<evidence type="ECO:0000256" key="5">
    <source>
        <dbReference type="SAM" id="Phobius"/>
    </source>
</evidence>
<name>A0A2P6MTE3_9EUKA</name>
<dbReference type="GO" id="GO:0031267">
    <property type="term" value="F:small GTPase binding"/>
    <property type="evidence" value="ECO:0007669"/>
    <property type="project" value="TreeGrafter"/>
</dbReference>
<dbReference type="InterPro" id="IPR025875">
    <property type="entry name" value="Leu-rich_rpt_4"/>
</dbReference>
<keyword evidence="1" id="KW-0343">GTPase activation</keyword>
<evidence type="ECO:0000313" key="7">
    <source>
        <dbReference type="Proteomes" id="UP000241769"/>
    </source>
</evidence>
<dbReference type="PROSITE" id="PS51450">
    <property type="entry name" value="LRR"/>
    <property type="match status" value="1"/>
</dbReference>
<dbReference type="GO" id="GO:0048471">
    <property type="term" value="C:perinuclear region of cytoplasm"/>
    <property type="evidence" value="ECO:0007669"/>
    <property type="project" value="TreeGrafter"/>
</dbReference>
<dbReference type="GO" id="GO:0005096">
    <property type="term" value="F:GTPase activator activity"/>
    <property type="evidence" value="ECO:0007669"/>
    <property type="project" value="UniProtKB-KW"/>
</dbReference>
<keyword evidence="5" id="KW-0812">Transmembrane</keyword>
<dbReference type="InterPro" id="IPR001611">
    <property type="entry name" value="Leu-rich_rpt"/>
</dbReference>
<dbReference type="STRING" id="1890364.A0A2P6MTE3"/>
<dbReference type="InterPro" id="IPR027038">
    <property type="entry name" value="RanGap"/>
</dbReference>
<proteinExistence type="predicted"/>
<keyword evidence="3" id="KW-0677">Repeat</keyword>
<dbReference type="GO" id="GO:0005829">
    <property type="term" value="C:cytosol"/>
    <property type="evidence" value="ECO:0007669"/>
    <property type="project" value="TreeGrafter"/>
</dbReference>
<feature type="region of interest" description="Disordered" evidence="4">
    <location>
        <begin position="153"/>
        <end position="172"/>
    </location>
</feature>
<feature type="transmembrane region" description="Helical" evidence="5">
    <location>
        <begin position="87"/>
        <end position="109"/>
    </location>
</feature>
<sequence length="1081" mass="122647">MSTADQSSINRYHNTITPEILQSKGEVPHDITRRTKSLLKRGRTRSRRTLDIETPRSTIYSSYSSFWVIAFFIGGSFWWYYMSWQPTAFQTIAIASLSIVVAAGVSYGVTHYTLQKDRETKEPTEVIDEDQIEKQEAMMIQEHVLRAQKYLDERKKNKKPPTPRSIPDVHESIPPMLTRDKEAVVSSVLDLSFRGMDDVSLGEVWKHHAQNLSSVTHLDLTGNSLTHQGIISIFRAGIHKLELRRLCLNRNQIGDSGINLLSTLIKRNHFSCLEELEVAQNHVTVLGLSCLFHSLLDSDCSLKVLNLSGNMEYSEGRTNEDWFVDSLKSMSRDLSANPSITHLDLSFNHFGPTAFTLFCRSILSSQTRGISPLKKLDLCSCSLGCGIIDAIQLVSFFEGMEELHIGSNDHSKEREEEKNYAPPTVEGSEMKRLDLSSNHIGISSQPMWNWLIETMDAFQHIYRLDISNNDIGGDLDRCAALGYALSKLETLRELDLSLNGLDDEAVYEMMENLFPERDAGVNRKYPRIRYLNLSGNNIVDMDIDGLSRSLWTLRVLNLSDNHIDDIGALSIVDRIVCHHQLSMRSRFSLSHLYLSGNPLTRDTRWRIFEDIGGEIALEMEDVEEFEACIEEDKEEHESLTECMWVVGLRSTECKLTSFVFTFHPFLPWSPSLAGHPNSALSYQVPTSVTTLFLHRPPSLKHLLNQVPPQTLRSSERDGDPTALHFPSRETSDDDALNSLSLSILFLIRDMCDTRLRDQICEKVGSQICSLVIHCNPVGVAGVQCPYLPLRTVPLLRLSRRANGRTRGVSLVCIKLPRAKVEHFQKVTFGRPLNVNSYNNKRSRECIERRIACIRCVLDDIDIGCLFSISSHVRICQDFGGIYSWERFNQNRVLLDFPGLFVKLLGFLSVPPPVVLRCEQEQDSKPNTNNWNERGRASLREEKEKRRRDEFYIVRLRGVKSMKTSAQTQGRERVRPLAPLRAISTRKQSVSRMASALNKVLGNNNAPTPVLTPCLTPFLVSSQFFSRRTPFVSREHLAGLDDQLSKKFELFDAQAAESSEINLLQLGKLSVADCRPTNALWQ</sequence>
<dbReference type="Pfam" id="PF12799">
    <property type="entry name" value="LRR_4"/>
    <property type="match status" value="1"/>
</dbReference>
<feature type="region of interest" description="Disordered" evidence="4">
    <location>
        <begin position="709"/>
        <end position="733"/>
    </location>
</feature>
<keyword evidence="2" id="KW-0433">Leucine-rich repeat</keyword>
<dbReference type="InterPro" id="IPR032675">
    <property type="entry name" value="LRR_dom_sf"/>
</dbReference>
<keyword evidence="5" id="KW-1133">Transmembrane helix</keyword>
<feature type="transmembrane region" description="Helical" evidence="5">
    <location>
        <begin position="63"/>
        <end position="81"/>
    </location>
</feature>
<dbReference type="Gene3D" id="3.80.10.10">
    <property type="entry name" value="Ribonuclease Inhibitor"/>
    <property type="match status" value="2"/>
</dbReference>
<dbReference type="InParanoid" id="A0A2P6MTE3"/>
<dbReference type="EMBL" id="MDYQ01000421">
    <property type="protein sequence ID" value="PRP74978.1"/>
    <property type="molecule type" value="Genomic_DNA"/>
</dbReference>
<protein>
    <submittedName>
        <fullName evidence="6">Uncharacterized protein</fullName>
    </submittedName>
</protein>
<dbReference type="AlphaFoldDB" id="A0A2P6MTE3"/>
<accession>A0A2P6MTE3</accession>
<dbReference type="GO" id="GO:0006913">
    <property type="term" value="P:nucleocytoplasmic transport"/>
    <property type="evidence" value="ECO:0007669"/>
    <property type="project" value="TreeGrafter"/>
</dbReference>
<keyword evidence="7" id="KW-1185">Reference proteome</keyword>
<dbReference type="PANTHER" id="PTHR24113">
    <property type="entry name" value="RAN GTPASE-ACTIVATING PROTEIN 1"/>
    <property type="match status" value="1"/>
</dbReference>
<dbReference type="GO" id="GO:0005634">
    <property type="term" value="C:nucleus"/>
    <property type="evidence" value="ECO:0007669"/>
    <property type="project" value="TreeGrafter"/>
</dbReference>
<evidence type="ECO:0000256" key="3">
    <source>
        <dbReference type="ARBA" id="ARBA00022737"/>
    </source>
</evidence>
<reference evidence="6 7" key="1">
    <citation type="journal article" date="2018" name="Genome Biol. Evol.">
        <title>Multiple Roots of Fruiting Body Formation in Amoebozoa.</title>
        <authorList>
            <person name="Hillmann F."/>
            <person name="Forbes G."/>
            <person name="Novohradska S."/>
            <person name="Ferling I."/>
            <person name="Riege K."/>
            <person name="Groth M."/>
            <person name="Westermann M."/>
            <person name="Marz M."/>
            <person name="Spaller T."/>
            <person name="Winckler T."/>
            <person name="Schaap P."/>
            <person name="Glockner G."/>
        </authorList>
    </citation>
    <scope>NUCLEOTIDE SEQUENCE [LARGE SCALE GENOMIC DNA]</scope>
    <source>
        <strain evidence="6 7">Jena</strain>
    </source>
</reference>
<comment type="caution">
    <text evidence="6">The sequence shown here is derived from an EMBL/GenBank/DDBJ whole genome shotgun (WGS) entry which is preliminary data.</text>
</comment>
<dbReference type="SUPFAM" id="SSF52047">
    <property type="entry name" value="RNI-like"/>
    <property type="match status" value="1"/>
</dbReference>
<dbReference type="Pfam" id="PF13516">
    <property type="entry name" value="LRR_6"/>
    <property type="match status" value="3"/>
</dbReference>
<dbReference type="Proteomes" id="UP000241769">
    <property type="component" value="Unassembled WGS sequence"/>
</dbReference>
<feature type="region of interest" description="Disordered" evidence="4">
    <location>
        <begin position="407"/>
        <end position="427"/>
    </location>
</feature>
<keyword evidence="5" id="KW-0472">Membrane</keyword>
<dbReference type="OrthoDB" id="120976at2759"/>
<dbReference type="PANTHER" id="PTHR24113:SF12">
    <property type="entry name" value="RAN GTPASE-ACTIVATING PROTEIN 1"/>
    <property type="match status" value="1"/>
</dbReference>
<organism evidence="6 7">
    <name type="scientific">Planoprotostelium fungivorum</name>
    <dbReference type="NCBI Taxonomy" id="1890364"/>
    <lineage>
        <taxon>Eukaryota</taxon>
        <taxon>Amoebozoa</taxon>
        <taxon>Evosea</taxon>
        <taxon>Variosea</taxon>
        <taxon>Cavosteliida</taxon>
        <taxon>Cavosteliaceae</taxon>
        <taxon>Planoprotostelium</taxon>
    </lineage>
</organism>
<evidence type="ECO:0000313" key="6">
    <source>
        <dbReference type="EMBL" id="PRP74978.1"/>
    </source>
</evidence>
<evidence type="ECO:0000256" key="1">
    <source>
        <dbReference type="ARBA" id="ARBA00022468"/>
    </source>
</evidence>
<feature type="compositionally biased region" description="Basic and acidic residues" evidence="4">
    <location>
        <begin position="407"/>
        <end position="419"/>
    </location>
</feature>
<evidence type="ECO:0000256" key="4">
    <source>
        <dbReference type="SAM" id="MobiDB-lite"/>
    </source>
</evidence>
<evidence type="ECO:0000256" key="2">
    <source>
        <dbReference type="ARBA" id="ARBA00022614"/>
    </source>
</evidence>
<gene>
    <name evidence="6" type="ORF">PROFUN_07371</name>
</gene>
<dbReference type="SMART" id="SM00368">
    <property type="entry name" value="LRR_RI"/>
    <property type="match status" value="6"/>
</dbReference>